<protein>
    <submittedName>
        <fullName evidence="1">Uncharacterized protein</fullName>
    </submittedName>
</protein>
<accession>A0AAP0JNZ8</accession>
<organism evidence="1 2">
    <name type="scientific">Stephania japonica</name>
    <dbReference type="NCBI Taxonomy" id="461633"/>
    <lineage>
        <taxon>Eukaryota</taxon>
        <taxon>Viridiplantae</taxon>
        <taxon>Streptophyta</taxon>
        <taxon>Embryophyta</taxon>
        <taxon>Tracheophyta</taxon>
        <taxon>Spermatophyta</taxon>
        <taxon>Magnoliopsida</taxon>
        <taxon>Ranunculales</taxon>
        <taxon>Menispermaceae</taxon>
        <taxon>Menispermoideae</taxon>
        <taxon>Cissampelideae</taxon>
        <taxon>Stephania</taxon>
    </lineage>
</organism>
<keyword evidence="2" id="KW-1185">Reference proteome</keyword>
<evidence type="ECO:0000313" key="2">
    <source>
        <dbReference type="Proteomes" id="UP001417504"/>
    </source>
</evidence>
<reference evidence="1 2" key="1">
    <citation type="submission" date="2024-01" db="EMBL/GenBank/DDBJ databases">
        <title>Genome assemblies of Stephania.</title>
        <authorList>
            <person name="Yang L."/>
        </authorList>
    </citation>
    <scope>NUCLEOTIDE SEQUENCE [LARGE SCALE GENOMIC DNA]</scope>
    <source>
        <strain evidence="1">QJT</strain>
        <tissue evidence="1">Leaf</tissue>
    </source>
</reference>
<name>A0AAP0JNZ8_9MAGN</name>
<sequence length="68" mass="8187">MGIQVCENLRHLTSKEQMQRLIFFKELNIYDCPCLKERCKRDEEEWAKISHIPDIFIDQDSILSNIFL</sequence>
<dbReference type="EMBL" id="JBBNAE010000003">
    <property type="protein sequence ID" value="KAK9137578.1"/>
    <property type="molecule type" value="Genomic_DNA"/>
</dbReference>
<gene>
    <name evidence="1" type="ORF">Sjap_008172</name>
</gene>
<comment type="caution">
    <text evidence="1">The sequence shown here is derived from an EMBL/GenBank/DDBJ whole genome shotgun (WGS) entry which is preliminary data.</text>
</comment>
<dbReference type="Proteomes" id="UP001417504">
    <property type="component" value="Unassembled WGS sequence"/>
</dbReference>
<dbReference type="AlphaFoldDB" id="A0AAP0JNZ8"/>
<evidence type="ECO:0000313" key="1">
    <source>
        <dbReference type="EMBL" id="KAK9137578.1"/>
    </source>
</evidence>
<proteinExistence type="predicted"/>